<dbReference type="Proteomes" id="UP000243459">
    <property type="component" value="Chromosome 6"/>
</dbReference>
<keyword evidence="3" id="KW-1185">Reference proteome</keyword>
<reference evidence="3" key="1">
    <citation type="journal article" date="2017" name="Nat. Commun.">
        <title>The asparagus genome sheds light on the origin and evolution of a young Y chromosome.</title>
        <authorList>
            <person name="Harkess A."/>
            <person name="Zhou J."/>
            <person name="Xu C."/>
            <person name="Bowers J.E."/>
            <person name="Van der Hulst R."/>
            <person name="Ayyampalayam S."/>
            <person name="Mercati F."/>
            <person name="Riccardi P."/>
            <person name="McKain M.R."/>
            <person name="Kakrana A."/>
            <person name="Tang H."/>
            <person name="Ray J."/>
            <person name="Groenendijk J."/>
            <person name="Arikit S."/>
            <person name="Mathioni S.M."/>
            <person name="Nakano M."/>
            <person name="Shan H."/>
            <person name="Telgmann-Rauber A."/>
            <person name="Kanno A."/>
            <person name="Yue Z."/>
            <person name="Chen H."/>
            <person name="Li W."/>
            <person name="Chen Y."/>
            <person name="Xu X."/>
            <person name="Zhang Y."/>
            <person name="Luo S."/>
            <person name="Chen H."/>
            <person name="Gao J."/>
            <person name="Mao Z."/>
            <person name="Pires J.C."/>
            <person name="Luo M."/>
            <person name="Kudrna D."/>
            <person name="Wing R.A."/>
            <person name="Meyers B.C."/>
            <person name="Yi K."/>
            <person name="Kong H."/>
            <person name="Lavrijsen P."/>
            <person name="Sunseri F."/>
            <person name="Falavigna A."/>
            <person name="Ye Y."/>
            <person name="Leebens-Mack J.H."/>
            <person name="Chen G."/>
        </authorList>
    </citation>
    <scope>NUCLEOTIDE SEQUENCE [LARGE SCALE GENOMIC DNA]</scope>
    <source>
        <strain evidence="3">cv. DH0086</strain>
    </source>
</reference>
<feature type="compositionally biased region" description="Low complexity" evidence="1">
    <location>
        <begin position="91"/>
        <end position="102"/>
    </location>
</feature>
<proteinExistence type="predicted"/>
<organism evidence="2 3">
    <name type="scientific">Asparagus officinalis</name>
    <name type="common">Garden asparagus</name>
    <dbReference type="NCBI Taxonomy" id="4686"/>
    <lineage>
        <taxon>Eukaryota</taxon>
        <taxon>Viridiplantae</taxon>
        <taxon>Streptophyta</taxon>
        <taxon>Embryophyta</taxon>
        <taxon>Tracheophyta</taxon>
        <taxon>Spermatophyta</taxon>
        <taxon>Magnoliopsida</taxon>
        <taxon>Liliopsida</taxon>
        <taxon>Asparagales</taxon>
        <taxon>Asparagaceae</taxon>
        <taxon>Asparagoideae</taxon>
        <taxon>Asparagus</taxon>
    </lineage>
</organism>
<sequence>MNYEVKRNYQRPRSQSPPDLFSPSTDPFNPLLSSQLSSPTNSAPPCYLFDRQVQLAETDLSVSPSSAFTSSSPLFRSSSRVAAWIGHHRPSSPSSTAHPLSSQEENTEGIRSEYIDVCGLVDVMGLGFTVAVDGSGLH</sequence>
<feature type="region of interest" description="Disordered" evidence="1">
    <location>
        <begin position="86"/>
        <end position="108"/>
    </location>
</feature>
<name>A0A5P1EPH6_ASPOF</name>
<evidence type="ECO:0000256" key="1">
    <source>
        <dbReference type="SAM" id="MobiDB-lite"/>
    </source>
</evidence>
<gene>
    <name evidence="2" type="ORF">A4U43_C06F11150</name>
</gene>
<feature type="compositionally biased region" description="Polar residues" evidence="1">
    <location>
        <begin position="11"/>
        <end position="43"/>
    </location>
</feature>
<dbReference type="EMBL" id="CM007386">
    <property type="protein sequence ID" value="ONK66709.1"/>
    <property type="molecule type" value="Genomic_DNA"/>
</dbReference>
<protein>
    <submittedName>
        <fullName evidence="2">Uncharacterized protein</fullName>
    </submittedName>
</protein>
<evidence type="ECO:0000313" key="2">
    <source>
        <dbReference type="EMBL" id="ONK66709.1"/>
    </source>
</evidence>
<feature type="region of interest" description="Disordered" evidence="1">
    <location>
        <begin position="1"/>
        <end position="43"/>
    </location>
</feature>
<evidence type="ECO:0000313" key="3">
    <source>
        <dbReference type="Proteomes" id="UP000243459"/>
    </source>
</evidence>
<dbReference type="AlphaFoldDB" id="A0A5P1EPH6"/>
<accession>A0A5P1EPH6</accession>
<dbReference type="Gramene" id="ONK66709">
    <property type="protein sequence ID" value="ONK66709"/>
    <property type="gene ID" value="A4U43_C06F11150"/>
</dbReference>